<keyword evidence="2" id="KW-1185">Reference proteome</keyword>
<proteinExistence type="predicted"/>
<dbReference type="AlphaFoldDB" id="M7XH48"/>
<dbReference type="eggNOG" id="COG0513">
    <property type="taxonomic scope" value="Bacteria"/>
</dbReference>
<dbReference type="EMBL" id="AMZY02000008">
    <property type="protein sequence ID" value="EMS33858.1"/>
    <property type="molecule type" value="Genomic_DNA"/>
</dbReference>
<dbReference type="Proteomes" id="UP000010953">
    <property type="component" value="Unassembled WGS sequence"/>
</dbReference>
<reference evidence="1" key="1">
    <citation type="submission" date="2013-01" db="EMBL/GenBank/DDBJ databases">
        <title>Genome assembly of Mariniradius saccharolyticus AK6.</title>
        <authorList>
            <person name="Vaidya B."/>
            <person name="Khatri I."/>
            <person name="Tanuku N.R.S."/>
            <person name="Subramanian S."/>
            <person name="Pinnaka A."/>
        </authorList>
    </citation>
    <scope>NUCLEOTIDE SEQUENCE [LARGE SCALE GENOMIC DNA]</scope>
    <source>
        <strain evidence="1">AK6</strain>
    </source>
</reference>
<protein>
    <submittedName>
        <fullName evidence="1">Uncharacterized protein</fullName>
    </submittedName>
</protein>
<gene>
    <name evidence="1" type="ORF">C943_04177</name>
</gene>
<accession>M7XH48</accession>
<organism evidence="1 2">
    <name type="scientific">Mariniradius saccharolyticus AK6</name>
    <dbReference type="NCBI Taxonomy" id="1239962"/>
    <lineage>
        <taxon>Bacteria</taxon>
        <taxon>Pseudomonadati</taxon>
        <taxon>Bacteroidota</taxon>
        <taxon>Cytophagia</taxon>
        <taxon>Cytophagales</taxon>
        <taxon>Cyclobacteriaceae</taxon>
        <taxon>Mariniradius</taxon>
    </lineage>
</organism>
<sequence length="697" mass="78978">MAKLFSNFAIFFTQDMKTIISDPTLITKEVVSSDGTRHFVIKNTLESGDPTKLGHVFRFLPPGILHKEETGIGATTLELESKRNSIVVEPLRSTALTKSQKSPDYFFVGTRPDGSIATAEEIREYVKGREHVGKPVKFICVADSLNRVIEALGQKKIKDDGFHLLIDESDSFQTSASYRRSMEKALDYYKDVFEPRNRSMVTATPLVFTDPKLSSEQKTKFSYSSPVRRPLTLVETTNVAGAIYEKIVDHFSDPSAGKLVVALNNATKIRDLADMLVVNKILDQNDIRVLCGKGSVDKVKKYYHELMDSMLPVKLVFKTSAYFVGYDIEEPYHLLIGVAYGKIMQLSELTIKQIVGRARTGLHSVTVIAQKNPLPLSNRLDFDDILEIANHQLDGYRCLIINFEKSKHLLDEVKVMKEKIEKAMKFRGYSYIREDFQGKPQISYLNIDGYLEETRIRERIFAVAGGLKMALEEAGFDVSTVDMVSTKRISQSNEQIQEQKKIREIAERTLPGSAGKWDPAILKNPVPFKRLEHAYGIYDRYQAYVDPDFLREQILLKLDSVNESGSKRSLNKLDSLLYFHVLDPSTPLKGHIFSKVEVGKRYSKGSLLSIANDALAIAGIYTPYPDYSQARKMLGVFFEIESDGRPRKNPKTEARDQKIVSLRKIKDGAGNSIEFPKPVKFLPISKEKFRADMWFKK</sequence>
<evidence type="ECO:0000313" key="2">
    <source>
        <dbReference type="Proteomes" id="UP000010953"/>
    </source>
</evidence>
<comment type="caution">
    <text evidence="1">The sequence shown here is derived from an EMBL/GenBank/DDBJ whole genome shotgun (WGS) entry which is preliminary data.</text>
</comment>
<dbReference type="InParanoid" id="M7XH48"/>
<name>M7XH48_9BACT</name>
<evidence type="ECO:0000313" key="1">
    <source>
        <dbReference type="EMBL" id="EMS33858.1"/>
    </source>
</evidence>